<dbReference type="InterPro" id="IPR032693">
    <property type="entry name" value="YtkA-like_dom"/>
</dbReference>
<dbReference type="RefSeq" id="WP_311072700.1">
    <property type="nucleotide sequence ID" value="NZ_CP134494.1"/>
</dbReference>
<gene>
    <name evidence="2" type="ORF">RH061_20930</name>
</gene>
<proteinExistence type="predicted"/>
<sequence>MKSFIMIIFASVFFILGGCAQESNKESLPEMVDVEIILPEVIKKGETVALKARITQGKEDVNDADSVQFEIWKEGQETHEKLDAKNTESGIYAIQKSFSEAGKYTIIAHVTARDMHNMPKMEFIVE</sequence>
<organism evidence="2 3">
    <name type="scientific">Mesobacillus jeotgali</name>
    <dbReference type="NCBI Taxonomy" id="129985"/>
    <lineage>
        <taxon>Bacteria</taxon>
        <taxon>Bacillati</taxon>
        <taxon>Bacillota</taxon>
        <taxon>Bacilli</taxon>
        <taxon>Bacillales</taxon>
        <taxon>Bacillaceae</taxon>
        <taxon>Mesobacillus</taxon>
    </lineage>
</organism>
<keyword evidence="3" id="KW-1185">Reference proteome</keyword>
<accession>A0ABY9VHH1</accession>
<protein>
    <submittedName>
        <fullName evidence="2">FixH family protein</fullName>
    </submittedName>
</protein>
<evidence type="ECO:0000313" key="2">
    <source>
        <dbReference type="EMBL" id="WNF22589.1"/>
    </source>
</evidence>
<name>A0ABY9VHH1_9BACI</name>
<evidence type="ECO:0000313" key="3">
    <source>
        <dbReference type="Proteomes" id="UP001303324"/>
    </source>
</evidence>
<dbReference type="Pfam" id="PF13115">
    <property type="entry name" value="YtkA"/>
    <property type="match status" value="1"/>
</dbReference>
<evidence type="ECO:0000259" key="1">
    <source>
        <dbReference type="Pfam" id="PF13115"/>
    </source>
</evidence>
<dbReference type="Proteomes" id="UP001303324">
    <property type="component" value="Chromosome"/>
</dbReference>
<feature type="domain" description="YtkA-like" evidence="1">
    <location>
        <begin position="31"/>
        <end position="109"/>
    </location>
</feature>
<dbReference type="PROSITE" id="PS51257">
    <property type="entry name" value="PROKAR_LIPOPROTEIN"/>
    <property type="match status" value="1"/>
</dbReference>
<dbReference type="EMBL" id="CP134494">
    <property type="protein sequence ID" value="WNF22589.1"/>
    <property type="molecule type" value="Genomic_DNA"/>
</dbReference>
<reference evidence="2 3" key="1">
    <citation type="submission" date="2023-09" db="EMBL/GenBank/DDBJ databases">
        <title>Microbial mechanism of fulvic acid promoting antimony reduction mineralization in rice fields.</title>
        <authorList>
            <person name="Chen G."/>
            <person name="Lan J."/>
        </authorList>
    </citation>
    <scope>NUCLEOTIDE SEQUENCE [LARGE SCALE GENOMIC DNA]</scope>
    <source>
        <strain evidence="2 3">PS1</strain>
    </source>
</reference>